<evidence type="ECO:0008006" key="3">
    <source>
        <dbReference type="Google" id="ProtNLM"/>
    </source>
</evidence>
<dbReference type="Proteomes" id="UP000432568">
    <property type="component" value="Unassembled WGS sequence"/>
</dbReference>
<sequence>MALIGSQEPVLYAANPVARAVEGSIDYSLGEQRVQFLKAAGMTLFPWQSGFVREFSATATIVDPDDASIQWVGPAYTNAVEVVSRQNGKGEELIGFELSVVYSSLSEKSILHTAHYGQTVLKAQDRTWEVIENSKLLMEWPAWVKKYGRRGARPTKVTSNGKEAIRFPNGSIVKFSTRSGTSGAGTSNDVLVLDECFDLPEGTADALTYTTRARQGAQTIWISSPFNKLNPQHLHGEMFSGQRWAAIDGAPGILFREWSLPEDVSPFERRAWEMTNPSLKTGPGPGKEFSEVEAAAEAAQSSESKLRSFLVEDMGRGNWHPRETDETELAPVIADEDMDEVMTGEHVALSHSTVSVDVTPDRAMCSIALAGQAGDKIHGMVGFHSEFSVPTVVDALMDVLRKANPTAIVIDPQSPAVVLIEHLESLGFDVQRIGFKEAKESCVEFLQGIDDRLYSISESDVVREGIQSAELKETSDGGVKWARRSGVICQVVALSNAMWAVRRFAPVEGKKKDPSGVVMRRVKSKRKELAF</sequence>
<dbReference type="AlphaFoldDB" id="A0A6I3KAS2"/>
<accession>A0A6I3KAS2</accession>
<dbReference type="Gene3D" id="3.40.50.300">
    <property type="entry name" value="P-loop containing nucleotide triphosphate hydrolases"/>
    <property type="match status" value="1"/>
</dbReference>
<dbReference type="EMBL" id="VIOG01000004">
    <property type="protein sequence ID" value="MTD91123.1"/>
    <property type="molecule type" value="Genomic_DNA"/>
</dbReference>
<organism evidence="1 2">
    <name type="scientific">Corynebacterium aurimucosum</name>
    <dbReference type="NCBI Taxonomy" id="169292"/>
    <lineage>
        <taxon>Bacteria</taxon>
        <taxon>Bacillati</taxon>
        <taxon>Actinomycetota</taxon>
        <taxon>Actinomycetes</taxon>
        <taxon>Mycobacteriales</taxon>
        <taxon>Corynebacteriaceae</taxon>
        <taxon>Corynebacterium</taxon>
    </lineage>
</organism>
<evidence type="ECO:0000313" key="1">
    <source>
        <dbReference type="EMBL" id="MTD91123.1"/>
    </source>
</evidence>
<evidence type="ECO:0000313" key="2">
    <source>
        <dbReference type="Proteomes" id="UP000432568"/>
    </source>
</evidence>
<protein>
    <recommendedName>
        <fullName evidence="3">Terminase</fullName>
    </recommendedName>
</protein>
<proteinExistence type="predicted"/>
<dbReference type="InterPro" id="IPR027417">
    <property type="entry name" value="P-loop_NTPase"/>
</dbReference>
<name>A0A6I3KAS2_9CORY</name>
<comment type="caution">
    <text evidence="1">The sequence shown here is derived from an EMBL/GenBank/DDBJ whole genome shotgun (WGS) entry which is preliminary data.</text>
</comment>
<gene>
    <name evidence="1" type="ORF">FME68_04340</name>
</gene>
<reference evidence="1 2" key="1">
    <citation type="submission" date="2019-07" db="EMBL/GenBank/DDBJ databases">
        <title>Draft genome of C. aurimucosum strain 332.</title>
        <authorList>
            <person name="Pacheco L.G.C."/>
            <person name="Aguiar E.R.G.R."/>
            <person name="Barberis C.M."/>
            <person name="Almuzara M.N."/>
            <person name="Traglia G.M."/>
            <person name="Santos C.S."/>
            <person name="Vay C.A."/>
            <person name="Rocha D.J.P.G."/>
        </authorList>
    </citation>
    <scope>NUCLEOTIDE SEQUENCE [LARGE SCALE GENOMIC DNA]</scope>
    <source>
        <strain evidence="1 2">332</strain>
    </source>
</reference>